<dbReference type="EMBL" id="BTGU01000036">
    <property type="protein sequence ID" value="GMN51188.1"/>
    <property type="molecule type" value="Genomic_DNA"/>
</dbReference>
<evidence type="ECO:0000313" key="2">
    <source>
        <dbReference type="EMBL" id="GMN51188.1"/>
    </source>
</evidence>
<gene>
    <name evidence="2" type="ORF">TIFTF001_020340</name>
</gene>
<sequence length="68" mass="7653">MQASEGRELRRRCRGGAGGGGRGGNELWRKLQGGREHRSRQALEGRKLWRLGGDELRHDFGGLLLRMP</sequence>
<feature type="compositionally biased region" description="Basic and acidic residues" evidence="1">
    <location>
        <begin position="27"/>
        <end position="39"/>
    </location>
</feature>
<evidence type="ECO:0000313" key="3">
    <source>
        <dbReference type="Proteomes" id="UP001187192"/>
    </source>
</evidence>
<name>A0AA88D9R8_FICCA</name>
<proteinExistence type="predicted"/>
<dbReference type="Proteomes" id="UP001187192">
    <property type="component" value="Unassembled WGS sequence"/>
</dbReference>
<protein>
    <submittedName>
        <fullName evidence="2">Uncharacterized protein</fullName>
    </submittedName>
</protein>
<dbReference type="AlphaFoldDB" id="A0AA88D9R8"/>
<comment type="caution">
    <text evidence="2">The sequence shown here is derived from an EMBL/GenBank/DDBJ whole genome shotgun (WGS) entry which is preliminary data.</text>
</comment>
<organism evidence="2 3">
    <name type="scientific">Ficus carica</name>
    <name type="common">Common fig</name>
    <dbReference type="NCBI Taxonomy" id="3494"/>
    <lineage>
        <taxon>Eukaryota</taxon>
        <taxon>Viridiplantae</taxon>
        <taxon>Streptophyta</taxon>
        <taxon>Embryophyta</taxon>
        <taxon>Tracheophyta</taxon>
        <taxon>Spermatophyta</taxon>
        <taxon>Magnoliopsida</taxon>
        <taxon>eudicotyledons</taxon>
        <taxon>Gunneridae</taxon>
        <taxon>Pentapetalae</taxon>
        <taxon>rosids</taxon>
        <taxon>fabids</taxon>
        <taxon>Rosales</taxon>
        <taxon>Moraceae</taxon>
        <taxon>Ficeae</taxon>
        <taxon>Ficus</taxon>
    </lineage>
</organism>
<feature type="region of interest" description="Disordered" evidence="1">
    <location>
        <begin position="1"/>
        <end position="39"/>
    </location>
</feature>
<accession>A0AA88D9R8</accession>
<keyword evidence="3" id="KW-1185">Reference proteome</keyword>
<evidence type="ECO:0000256" key="1">
    <source>
        <dbReference type="SAM" id="MobiDB-lite"/>
    </source>
</evidence>
<feature type="compositionally biased region" description="Gly residues" evidence="1">
    <location>
        <begin position="15"/>
        <end position="24"/>
    </location>
</feature>
<reference evidence="2" key="1">
    <citation type="submission" date="2023-07" db="EMBL/GenBank/DDBJ databases">
        <title>draft genome sequence of fig (Ficus carica).</title>
        <authorList>
            <person name="Takahashi T."/>
            <person name="Nishimura K."/>
        </authorList>
    </citation>
    <scope>NUCLEOTIDE SEQUENCE</scope>
</reference>